<keyword evidence="4 7" id="KW-0812">Transmembrane</keyword>
<dbReference type="Proteomes" id="UP001202031">
    <property type="component" value="Unassembled WGS sequence"/>
</dbReference>
<dbReference type="GeneID" id="84024282"/>
<dbReference type="PANTHER" id="PTHR43663">
    <property type="entry name" value="CHROMATE TRANSPORT PROTEIN-RELATED"/>
    <property type="match status" value="1"/>
</dbReference>
<evidence type="ECO:0000256" key="1">
    <source>
        <dbReference type="ARBA" id="ARBA00004651"/>
    </source>
</evidence>
<evidence type="ECO:0000313" key="8">
    <source>
        <dbReference type="EMBL" id="MCL6657722.1"/>
    </source>
</evidence>
<dbReference type="EMBL" id="JAMGSI010000002">
    <property type="protein sequence ID" value="MCL6657722.1"/>
    <property type="molecule type" value="Genomic_DNA"/>
</dbReference>
<comment type="subcellular location">
    <subcellularLocation>
        <location evidence="1">Cell membrane</location>
        <topology evidence="1">Multi-pass membrane protein</topology>
    </subcellularLocation>
</comment>
<keyword evidence="3" id="KW-1003">Cell membrane</keyword>
<dbReference type="InterPro" id="IPR052518">
    <property type="entry name" value="CHR_Transporter"/>
</dbReference>
<evidence type="ECO:0000256" key="2">
    <source>
        <dbReference type="ARBA" id="ARBA00005262"/>
    </source>
</evidence>
<dbReference type="AlphaFoldDB" id="A0AAE6W366"/>
<evidence type="ECO:0000256" key="5">
    <source>
        <dbReference type="ARBA" id="ARBA00022989"/>
    </source>
</evidence>
<feature type="transmembrane region" description="Helical" evidence="7">
    <location>
        <begin position="142"/>
        <end position="163"/>
    </location>
</feature>
<evidence type="ECO:0000313" key="10">
    <source>
        <dbReference type="Proteomes" id="UP000642553"/>
    </source>
</evidence>
<keyword evidence="6 7" id="KW-0472">Membrane</keyword>
<keyword evidence="5 7" id="KW-1133">Transmembrane helix</keyword>
<dbReference type="Proteomes" id="UP000642553">
    <property type="component" value="Chromosome"/>
</dbReference>
<protein>
    <submittedName>
        <fullName evidence="9">Chromate transporter</fullName>
    </submittedName>
</protein>
<dbReference type="Pfam" id="PF02417">
    <property type="entry name" value="Chromate_transp"/>
    <property type="match status" value="1"/>
</dbReference>
<dbReference type="RefSeq" id="WP_102721622.1">
    <property type="nucleotide sequence ID" value="NZ_CP029701.1"/>
</dbReference>
<dbReference type="PANTHER" id="PTHR43663:SF1">
    <property type="entry name" value="CHROMATE TRANSPORTER"/>
    <property type="match status" value="1"/>
</dbReference>
<dbReference type="GO" id="GO:0015109">
    <property type="term" value="F:chromate transmembrane transporter activity"/>
    <property type="evidence" value="ECO:0007669"/>
    <property type="project" value="InterPro"/>
</dbReference>
<evidence type="ECO:0000256" key="4">
    <source>
        <dbReference type="ARBA" id="ARBA00022692"/>
    </source>
</evidence>
<evidence type="ECO:0000256" key="3">
    <source>
        <dbReference type="ARBA" id="ARBA00022475"/>
    </source>
</evidence>
<evidence type="ECO:0000313" key="11">
    <source>
        <dbReference type="Proteomes" id="UP001202031"/>
    </source>
</evidence>
<organism evidence="9 10">
    <name type="scientific">Akkermansia massiliensis</name>
    <dbReference type="NCBI Taxonomy" id="2927224"/>
    <lineage>
        <taxon>Bacteria</taxon>
        <taxon>Pseudomonadati</taxon>
        <taxon>Verrucomicrobiota</taxon>
        <taxon>Verrucomicrobiia</taxon>
        <taxon>Verrucomicrobiales</taxon>
        <taxon>Akkermansiaceae</taxon>
        <taxon>Akkermansia</taxon>
    </lineage>
</organism>
<feature type="transmembrane region" description="Helical" evidence="7">
    <location>
        <begin position="75"/>
        <end position="100"/>
    </location>
</feature>
<gene>
    <name evidence="9" type="ORF">DMI76_04820</name>
    <name evidence="8" type="ORF">M8N44_10420</name>
</gene>
<evidence type="ECO:0000256" key="7">
    <source>
        <dbReference type="SAM" id="Phobius"/>
    </source>
</evidence>
<comment type="similarity">
    <text evidence="2">Belongs to the chromate ion transporter (CHR) (TC 2.A.51) family.</text>
</comment>
<reference evidence="8 11" key="2">
    <citation type="submission" date="2022-03" db="EMBL/GenBank/DDBJ databases">
        <title>Taxonomic description of new species and reclassification of some bacterial strains.</title>
        <authorList>
            <person name="Ndongo S."/>
        </authorList>
    </citation>
    <scope>NUCLEOTIDE SEQUENCE [LARGE SCALE GENOMIC DNA]</scope>
    <source>
        <strain evidence="8 11">Marseille-P6666</strain>
    </source>
</reference>
<accession>A0AAE6W366</accession>
<dbReference type="GO" id="GO:0005886">
    <property type="term" value="C:plasma membrane"/>
    <property type="evidence" value="ECO:0007669"/>
    <property type="project" value="UniProtKB-SubCell"/>
</dbReference>
<dbReference type="EMBL" id="CP029701">
    <property type="protein sequence ID" value="QHV64305.1"/>
    <property type="molecule type" value="Genomic_DNA"/>
</dbReference>
<feature type="transmembrane region" description="Helical" evidence="7">
    <location>
        <begin position="170"/>
        <end position="187"/>
    </location>
</feature>
<proteinExistence type="inferred from homology"/>
<feature type="transmembrane region" description="Helical" evidence="7">
    <location>
        <begin position="112"/>
        <end position="136"/>
    </location>
</feature>
<sequence>MTQALWQLFSVFLQIGAFSIGGGYAVIPMIRDQVVIHQGWITQKVFTDIITISQMTPGPLAINTSTFVGLQIAGIPGAVAATLGCIIPGVAAALLLHLFFQRHKKSAYVSGVLEGLKAASVGLIMSAGGTILLLTFCGTFDWHAIAEVDFPSILLFGAALFVLRKWKMNPILLMTLTGVAGYFIYGLS</sequence>
<name>A0AAE6W366_9BACT</name>
<evidence type="ECO:0000256" key="6">
    <source>
        <dbReference type="ARBA" id="ARBA00023136"/>
    </source>
</evidence>
<reference evidence="9" key="1">
    <citation type="submission" date="2018-05" db="EMBL/GenBank/DDBJ databases">
        <title>Complete genome sequnece of Akkermansia muciniphila EB-AMDK-40.</title>
        <authorList>
            <person name="Nam Y.-D."/>
            <person name="Chung W.-H."/>
            <person name="Park Y.S."/>
            <person name="Kang J."/>
        </authorList>
    </citation>
    <scope>NUCLEOTIDE SEQUENCE</scope>
    <source>
        <strain evidence="9">EB-AMDK-40</strain>
    </source>
</reference>
<dbReference type="InterPro" id="IPR003370">
    <property type="entry name" value="Chromate_transpt"/>
</dbReference>
<keyword evidence="11" id="KW-1185">Reference proteome</keyword>
<evidence type="ECO:0000313" key="9">
    <source>
        <dbReference type="EMBL" id="QHV64305.1"/>
    </source>
</evidence>